<evidence type="ECO:0000259" key="1">
    <source>
        <dbReference type="Pfam" id="PF08984"/>
    </source>
</evidence>
<evidence type="ECO:0000259" key="2">
    <source>
        <dbReference type="Pfam" id="PF10006"/>
    </source>
</evidence>
<evidence type="ECO:0000313" key="4">
    <source>
        <dbReference type="Proteomes" id="UP001056539"/>
    </source>
</evidence>
<dbReference type="InterPro" id="IPR018720">
    <property type="entry name" value="DUF2249"/>
</dbReference>
<evidence type="ECO:0000313" key="3">
    <source>
        <dbReference type="EMBL" id="URA11213.1"/>
    </source>
</evidence>
<dbReference type="Pfam" id="PF08984">
    <property type="entry name" value="DUF1858"/>
    <property type="match status" value="1"/>
</dbReference>
<dbReference type="KEGG" id="taqu:KDW03_05305"/>
<name>A0AAX3BGK6_9SPIR</name>
<reference evidence="3" key="2">
    <citation type="submission" date="2022-06" db="EMBL/GenBank/DDBJ databases">
        <title>Thermospira aquatica gen. nov., sp. nov.</title>
        <authorList>
            <person name="Ben Ali Gam Z."/>
            <person name="Labat M."/>
        </authorList>
    </citation>
    <scope>NUCLEOTIDE SEQUENCE</scope>
    <source>
        <strain evidence="3">F1F22</strain>
    </source>
</reference>
<keyword evidence="4" id="KW-1185">Reference proteome</keyword>
<dbReference type="Pfam" id="PF10006">
    <property type="entry name" value="DUF2249"/>
    <property type="match status" value="1"/>
</dbReference>
<feature type="domain" description="DUF2249" evidence="2">
    <location>
        <begin position="116"/>
        <end position="171"/>
    </location>
</feature>
<dbReference type="Proteomes" id="UP001056539">
    <property type="component" value="Chromosome"/>
</dbReference>
<gene>
    <name evidence="3" type="ORF">KDW03_05305</name>
</gene>
<reference evidence="3" key="1">
    <citation type="submission" date="2021-04" db="EMBL/GenBank/DDBJ databases">
        <authorList>
            <person name="Postec A."/>
        </authorList>
    </citation>
    <scope>NUCLEOTIDE SEQUENCE</scope>
    <source>
        <strain evidence="3">F1F22</strain>
    </source>
</reference>
<feature type="domain" description="DUF1858" evidence="1">
    <location>
        <begin position="6"/>
        <end position="64"/>
    </location>
</feature>
<dbReference type="Gene3D" id="1.10.3910.10">
    <property type="entry name" value="SP0561-like"/>
    <property type="match status" value="1"/>
</dbReference>
<accession>A0AAX3BGK6</accession>
<organism evidence="3 4">
    <name type="scientific">Thermospira aquatica</name>
    <dbReference type="NCBI Taxonomy" id="2828656"/>
    <lineage>
        <taxon>Bacteria</taxon>
        <taxon>Pseudomonadati</taxon>
        <taxon>Spirochaetota</taxon>
        <taxon>Spirochaetia</taxon>
        <taxon>Brevinematales</taxon>
        <taxon>Thermospiraceae</taxon>
        <taxon>Thermospira</taxon>
    </lineage>
</organism>
<sequence length="181" mass="20847">MEKKLITADDTIFDIVSRYPEVKKRLLELSPRYENLNNPVIFNTVARLTTVRKAAAVGNIYLREMLYQLNDAIGLGEAYLEEEKRATAGLSLGFPMPESPQEKPSWWEKRQQFTLLDVREKPHPFQEITTAAEKLQPGEGLLVFQGFVPYPLIEYLKTKGFEIFYETEKAQVTIGIYKKEA</sequence>
<protein>
    <submittedName>
        <fullName evidence="3">DUF1858 domain-containing protein</fullName>
    </submittedName>
</protein>
<proteinExistence type="predicted"/>
<dbReference type="InterPro" id="IPR015077">
    <property type="entry name" value="DUF1858"/>
</dbReference>
<dbReference type="EMBL" id="CP073355">
    <property type="protein sequence ID" value="URA11213.1"/>
    <property type="molecule type" value="Genomic_DNA"/>
</dbReference>
<dbReference type="RefSeq" id="WP_271436347.1">
    <property type="nucleotide sequence ID" value="NZ_CP073355.1"/>
</dbReference>
<dbReference type="SUPFAM" id="SSF140683">
    <property type="entry name" value="SP0561-like"/>
    <property type="match status" value="1"/>
</dbReference>
<dbReference type="AlphaFoldDB" id="A0AAX3BGK6"/>
<dbReference type="InterPro" id="IPR038062">
    <property type="entry name" value="ScdA-like_N_sf"/>
</dbReference>